<name>A0A8J2BKU8_9BACT</name>
<gene>
    <name evidence="2" type="ORF">MPNT_160057</name>
</gene>
<sequence length="402" mass="45779">MPARCIRIAHLVSHPIQYFAPVYKEIANRREVELRVYFYSDASVTSCFDPGFCRKVKWDIPLLNGYAYRFSKYGYGKPPPDPFFEFPRWDVIRELQETSFDVVWIHGYTYVTHLLAGLLAWGRKRPVLLRMDSNLVDPRPPLVGWLKERVLPVFFRRCWGLYVGQLNKKYFLHYGVNKERLFAAPHCVDNEFFREQDQALGKSKKRWKQEFGITDGLPVILFCGKLVPKKDPLGLLEAYAKIKEKAWLLLVGDGPLRRAVTEYVRQNGLKRVVMVGFLNQKEIGKAYCIGDVLVLPSRWGETWGLVVNEAMNFGLPIIVTERVGCAPDLVLEGENGFVVPAGDPVFLAKAIDRVLGDPALRARMGEVSREIVNRYTPRVCADGIIKACLAAVGRKEKVAGEV</sequence>
<evidence type="ECO:0000313" key="3">
    <source>
        <dbReference type="Proteomes" id="UP000663859"/>
    </source>
</evidence>
<feature type="domain" description="Glycosyl transferase family 1" evidence="1">
    <location>
        <begin position="204"/>
        <end position="369"/>
    </location>
</feature>
<dbReference type="GO" id="GO:0016757">
    <property type="term" value="F:glycosyltransferase activity"/>
    <property type="evidence" value="ECO:0007669"/>
    <property type="project" value="InterPro"/>
</dbReference>
<reference evidence="2" key="1">
    <citation type="submission" date="2021-02" db="EMBL/GenBank/DDBJ databases">
        <authorList>
            <person name="Cremers G."/>
            <person name="Picone N."/>
        </authorList>
    </citation>
    <scope>NUCLEOTIDE SEQUENCE</scope>
    <source>
        <strain evidence="2">PQ17</strain>
    </source>
</reference>
<dbReference type="EMBL" id="CAJNOB010000008">
    <property type="protein sequence ID" value="CAF0694449.1"/>
    <property type="molecule type" value="Genomic_DNA"/>
</dbReference>
<dbReference type="PANTHER" id="PTHR45947:SF3">
    <property type="entry name" value="SULFOQUINOVOSYL TRANSFERASE SQD2"/>
    <property type="match status" value="1"/>
</dbReference>
<proteinExistence type="predicted"/>
<dbReference type="PANTHER" id="PTHR45947">
    <property type="entry name" value="SULFOQUINOVOSYL TRANSFERASE SQD2"/>
    <property type="match status" value="1"/>
</dbReference>
<dbReference type="InterPro" id="IPR001296">
    <property type="entry name" value="Glyco_trans_1"/>
</dbReference>
<evidence type="ECO:0000313" key="2">
    <source>
        <dbReference type="EMBL" id="CAF0694449.1"/>
    </source>
</evidence>
<dbReference type="SUPFAM" id="SSF53756">
    <property type="entry name" value="UDP-Glycosyltransferase/glycogen phosphorylase"/>
    <property type="match status" value="1"/>
</dbReference>
<organism evidence="2 3">
    <name type="scientific">Candidatus Methylacidithermus pantelleriae</name>
    <dbReference type="NCBI Taxonomy" id="2744239"/>
    <lineage>
        <taxon>Bacteria</taxon>
        <taxon>Pseudomonadati</taxon>
        <taxon>Verrucomicrobiota</taxon>
        <taxon>Methylacidiphilae</taxon>
        <taxon>Methylacidiphilales</taxon>
        <taxon>Methylacidiphilaceae</taxon>
        <taxon>Candidatus Methylacidithermus</taxon>
    </lineage>
</organism>
<keyword evidence="3" id="KW-1185">Reference proteome</keyword>
<comment type="caution">
    <text evidence="2">The sequence shown here is derived from an EMBL/GenBank/DDBJ whole genome shotgun (WGS) entry which is preliminary data.</text>
</comment>
<dbReference type="RefSeq" id="WP_174583006.1">
    <property type="nucleotide sequence ID" value="NZ_CAJNOB010000008.1"/>
</dbReference>
<dbReference type="Pfam" id="PF00534">
    <property type="entry name" value="Glycos_transf_1"/>
    <property type="match status" value="1"/>
</dbReference>
<dbReference type="InterPro" id="IPR050194">
    <property type="entry name" value="Glycosyltransferase_grp1"/>
</dbReference>
<dbReference type="AlphaFoldDB" id="A0A8J2BKU8"/>
<dbReference type="Proteomes" id="UP000663859">
    <property type="component" value="Unassembled WGS sequence"/>
</dbReference>
<dbReference type="CDD" id="cd03801">
    <property type="entry name" value="GT4_PimA-like"/>
    <property type="match status" value="1"/>
</dbReference>
<protein>
    <submittedName>
        <fullName evidence="2">Glycosyltransferase</fullName>
    </submittedName>
</protein>
<evidence type="ECO:0000259" key="1">
    <source>
        <dbReference type="Pfam" id="PF00534"/>
    </source>
</evidence>
<accession>A0A8J2BKU8</accession>
<dbReference type="Gene3D" id="3.40.50.2000">
    <property type="entry name" value="Glycogen Phosphorylase B"/>
    <property type="match status" value="2"/>
</dbReference>